<keyword evidence="2" id="KW-1185">Reference proteome</keyword>
<accession>A0ABQ0Y2A8</accession>
<evidence type="ECO:0000313" key="1">
    <source>
        <dbReference type="EMBL" id="GEQ05537.1"/>
    </source>
</evidence>
<name>A0ABQ0Y2A8_STAGA</name>
<reference evidence="1 2" key="1">
    <citation type="submission" date="2019-07" db="EMBL/GenBank/DDBJ databases">
        <title>Whole genome shotgun sequence of Staphylococcus gallinarum NBRC 109767.</title>
        <authorList>
            <person name="Hosoyama A."/>
            <person name="Uohara A."/>
            <person name="Ohji S."/>
            <person name="Ichikawa N."/>
        </authorList>
    </citation>
    <scope>NUCLEOTIDE SEQUENCE [LARGE SCALE GENOMIC DNA]</scope>
    <source>
        <strain evidence="1 2">NBRC 109767</strain>
    </source>
</reference>
<comment type="caution">
    <text evidence="1">The sequence shown here is derived from an EMBL/GenBank/DDBJ whole genome shotgun (WGS) entry which is preliminary data.</text>
</comment>
<protein>
    <submittedName>
        <fullName evidence="1">Uncharacterized protein</fullName>
    </submittedName>
</protein>
<dbReference type="RefSeq" id="WP_162846329.1">
    <property type="nucleotide sequence ID" value="NZ_BKAX01000003.1"/>
</dbReference>
<dbReference type="EMBL" id="BKAX01000003">
    <property type="protein sequence ID" value="GEQ05537.1"/>
    <property type="molecule type" value="Genomic_DNA"/>
</dbReference>
<organism evidence="1 2">
    <name type="scientific">Staphylococcus gallinarum</name>
    <dbReference type="NCBI Taxonomy" id="1293"/>
    <lineage>
        <taxon>Bacteria</taxon>
        <taxon>Bacillati</taxon>
        <taxon>Bacillota</taxon>
        <taxon>Bacilli</taxon>
        <taxon>Bacillales</taxon>
        <taxon>Staphylococcaceae</taxon>
        <taxon>Staphylococcus</taxon>
    </lineage>
</organism>
<sequence length="56" mass="6818">MKDYKRQHIIKHALEMYIQRPNVSEKDLKQEMKVLEEVKNNIVVMKDEYGIKEIDQ</sequence>
<gene>
    <name evidence="1" type="ORF">SGA02_13650</name>
</gene>
<dbReference type="Proteomes" id="UP000321057">
    <property type="component" value="Unassembled WGS sequence"/>
</dbReference>
<evidence type="ECO:0000313" key="2">
    <source>
        <dbReference type="Proteomes" id="UP000321057"/>
    </source>
</evidence>
<proteinExistence type="predicted"/>